<evidence type="ECO:0000313" key="2">
    <source>
        <dbReference type="EMBL" id="CAA2102188.1"/>
    </source>
</evidence>
<protein>
    <submittedName>
        <fullName evidence="2">Acetyl-CoA:oxalate CoA-transferase</fullName>
        <ecNumber evidence="2">2.8.3.19</ecNumber>
    </submittedName>
</protein>
<dbReference type="EC" id="2.8.3.19" evidence="2"/>
<dbReference type="InterPro" id="IPR044855">
    <property type="entry name" value="CoA-Trfase_III_dom3_sf"/>
</dbReference>
<dbReference type="GO" id="GO:0008410">
    <property type="term" value="F:CoA-transferase activity"/>
    <property type="evidence" value="ECO:0007669"/>
    <property type="project" value="TreeGrafter"/>
</dbReference>
<dbReference type="Gene3D" id="3.40.50.10540">
    <property type="entry name" value="Crotonobetainyl-coa:carnitine coa-transferase, domain 1"/>
    <property type="match status" value="1"/>
</dbReference>
<name>A0A679J629_9HYPH</name>
<dbReference type="InterPro" id="IPR023606">
    <property type="entry name" value="CoA-Trfase_III_dom_1_sf"/>
</dbReference>
<reference evidence="2" key="1">
    <citation type="submission" date="2019-12" db="EMBL/GenBank/DDBJ databases">
        <authorList>
            <person name="Cremers G."/>
        </authorList>
    </citation>
    <scope>NUCLEOTIDE SEQUENCE</scope>
    <source>
        <strain evidence="2">Mbul1</strain>
    </source>
</reference>
<keyword evidence="1 2" id="KW-0808">Transferase</keyword>
<dbReference type="PANTHER" id="PTHR48207">
    <property type="entry name" value="SUCCINATE--HYDROXYMETHYLGLUTARATE COA-TRANSFERASE"/>
    <property type="match status" value="1"/>
</dbReference>
<proteinExistence type="predicted"/>
<dbReference type="Gene3D" id="3.30.1540.10">
    <property type="entry name" value="formyl-coa transferase, domain 3"/>
    <property type="match status" value="1"/>
</dbReference>
<dbReference type="PANTHER" id="PTHR48207:SF4">
    <property type="entry name" value="BLL6097 PROTEIN"/>
    <property type="match status" value="1"/>
</dbReference>
<organism evidence="2">
    <name type="scientific">Methylobacterium bullatum</name>
    <dbReference type="NCBI Taxonomy" id="570505"/>
    <lineage>
        <taxon>Bacteria</taxon>
        <taxon>Pseudomonadati</taxon>
        <taxon>Pseudomonadota</taxon>
        <taxon>Alphaproteobacteria</taxon>
        <taxon>Hyphomicrobiales</taxon>
        <taxon>Methylobacteriaceae</taxon>
        <taxon>Methylobacterium</taxon>
    </lineage>
</organism>
<dbReference type="SUPFAM" id="SSF89796">
    <property type="entry name" value="CoA-transferase family III (CaiB/BaiF)"/>
    <property type="match status" value="1"/>
</dbReference>
<gene>
    <name evidence="2" type="primary">uctC</name>
    <name evidence="2" type="ORF">MBUL_01559</name>
</gene>
<dbReference type="Pfam" id="PF02515">
    <property type="entry name" value="CoA_transf_3"/>
    <property type="match status" value="1"/>
</dbReference>
<dbReference type="AlphaFoldDB" id="A0A679J629"/>
<dbReference type="EMBL" id="LR743504">
    <property type="protein sequence ID" value="CAA2102188.1"/>
    <property type="molecule type" value="Genomic_DNA"/>
</dbReference>
<dbReference type="InterPro" id="IPR050483">
    <property type="entry name" value="CoA-transferase_III_domain"/>
</dbReference>
<dbReference type="InterPro" id="IPR003673">
    <property type="entry name" value="CoA-Trfase_fam_III"/>
</dbReference>
<evidence type="ECO:0000256" key="1">
    <source>
        <dbReference type="ARBA" id="ARBA00022679"/>
    </source>
</evidence>
<sequence>MDHSVHEEPRPLPLAGIRVLDVTQVMAGPFCSMLLADLGADVIKVEPPGTGDQTRSAMGFKMKGPDSMGFLNMNRNKRSLALNLKSDAGRDLLLDMAANADVLVENYRPGVMARLGLGYEAMRARNPGLIYASISGFGQSGPWAKRPGYDLMAQAMSGVMSVTGHPGGPPVKAGVPVADIGCALFTVYAILSAYIGRQASGEGQYIDASLFDAALAFSIWDVSEYWGTGRIPQPLGTSNRMSAPYQAVRASDGYFVMGATNQKLWRLLCDVLDRAELFEDARFVDIPARLANREELIEELERSFAARTAEEWVSLLLDAGIPAGRMNTYPEAFESEHGRHRQMRIEVPHPIEGTVPNIGFPVKLTGTPQRARRHAPLLGEHTADVLSEFGLSADQIEALRSRGAFAA</sequence>
<accession>A0A679J629</accession>